<comment type="caution">
    <text evidence="1">The sequence shown here is derived from an EMBL/GenBank/DDBJ whole genome shotgun (WGS) entry which is preliminary data.</text>
</comment>
<organism evidence="1 2">
    <name type="scientific">Eretmocerus hayati</name>
    <dbReference type="NCBI Taxonomy" id="131215"/>
    <lineage>
        <taxon>Eukaryota</taxon>
        <taxon>Metazoa</taxon>
        <taxon>Ecdysozoa</taxon>
        <taxon>Arthropoda</taxon>
        <taxon>Hexapoda</taxon>
        <taxon>Insecta</taxon>
        <taxon>Pterygota</taxon>
        <taxon>Neoptera</taxon>
        <taxon>Endopterygota</taxon>
        <taxon>Hymenoptera</taxon>
        <taxon>Apocrita</taxon>
        <taxon>Proctotrupomorpha</taxon>
        <taxon>Chalcidoidea</taxon>
        <taxon>Aphelinidae</taxon>
        <taxon>Aphelininae</taxon>
        <taxon>Eretmocerus</taxon>
    </lineage>
</organism>
<accession>A0ACC2PX35</accession>
<evidence type="ECO:0000313" key="2">
    <source>
        <dbReference type="Proteomes" id="UP001239111"/>
    </source>
</evidence>
<protein>
    <submittedName>
        <fullName evidence="1">Uncharacterized protein</fullName>
    </submittedName>
</protein>
<sequence>MQFCTLDKKSGLPKPVPKSEAPSLYNLIFDLDSFLLLRKKLTTLKIVYLYQRFYDQDCDENLFGQFRQILANPTSYQFGPMFRGLMIQNLTSQSSIRGSNCMLDEGEFLVAMGKHHLMQKTVPLHRAIDFGMPSELTGCMSFSKKHVCFPELSSLIHEIDTKLKKCNTCLESVAKEDCILKSVSVYKEAQILVTDLLPRVFGTKENIMTRIHHNILKDLFGQEKPVQCDVGNHDSIIDLYVKILVRRYLLQALNFINRIISGKIVLFDVEKHNPFVKEAHDIRQIVNKEKPPRRQYCYFSLRLFGDNKKLF</sequence>
<dbReference type="Proteomes" id="UP001239111">
    <property type="component" value="Chromosome 1"/>
</dbReference>
<name>A0ACC2PX35_9HYME</name>
<evidence type="ECO:0000313" key="1">
    <source>
        <dbReference type="EMBL" id="KAJ8688086.1"/>
    </source>
</evidence>
<gene>
    <name evidence="1" type="ORF">QAD02_023881</name>
</gene>
<keyword evidence="2" id="KW-1185">Reference proteome</keyword>
<dbReference type="EMBL" id="CM056741">
    <property type="protein sequence ID" value="KAJ8688086.1"/>
    <property type="molecule type" value="Genomic_DNA"/>
</dbReference>
<reference evidence="1" key="1">
    <citation type="submission" date="2023-04" db="EMBL/GenBank/DDBJ databases">
        <title>A chromosome-level genome assembly of the parasitoid wasp Eretmocerus hayati.</title>
        <authorList>
            <person name="Zhong Y."/>
            <person name="Liu S."/>
            <person name="Liu Y."/>
        </authorList>
    </citation>
    <scope>NUCLEOTIDE SEQUENCE</scope>
    <source>
        <strain evidence="1">ZJU_SS_LIU_2023</strain>
    </source>
</reference>
<proteinExistence type="predicted"/>